<evidence type="ECO:0000259" key="3">
    <source>
        <dbReference type="Pfam" id="PF00501"/>
    </source>
</evidence>
<keyword evidence="5" id="KW-1185">Reference proteome</keyword>
<evidence type="ECO:0000256" key="2">
    <source>
        <dbReference type="ARBA" id="ARBA00022840"/>
    </source>
</evidence>
<accession>A0AAE0KXB3</accession>
<gene>
    <name evidence="4" type="ORF">CYMTET_27097</name>
</gene>
<reference evidence="4 5" key="1">
    <citation type="journal article" date="2015" name="Genome Biol. Evol.">
        <title>Comparative Genomics of a Bacterivorous Green Alga Reveals Evolutionary Causalities and Consequences of Phago-Mixotrophic Mode of Nutrition.</title>
        <authorList>
            <person name="Burns J.A."/>
            <person name="Paasch A."/>
            <person name="Narechania A."/>
            <person name="Kim E."/>
        </authorList>
    </citation>
    <scope>NUCLEOTIDE SEQUENCE [LARGE SCALE GENOMIC DNA]</scope>
    <source>
        <strain evidence="4 5">PLY_AMNH</strain>
    </source>
</reference>
<evidence type="ECO:0000256" key="1">
    <source>
        <dbReference type="ARBA" id="ARBA00022741"/>
    </source>
</evidence>
<dbReference type="AlphaFoldDB" id="A0AAE0KXB3"/>
<dbReference type="Gene3D" id="3.40.50.12780">
    <property type="entry name" value="N-terminal domain of ligase-like"/>
    <property type="match status" value="1"/>
</dbReference>
<dbReference type="Proteomes" id="UP001190700">
    <property type="component" value="Unassembled WGS sequence"/>
</dbReference>
<dbReference type="PANTHER" id="PTHR43272:SF33">
    <property type="entry name" value="AMP-BINDING DOMAIN-CONTAINING PROTEIN-RELATED"/>
    <property type="match status" value="1"/>
</dbReference>
<dbReference type="InterPro" id="IPR000873">
    <property type="entry name" value="AMP-dep_synth/lig_dom"/>
</dbReference>
<keyword evidence="1" id="KW-0547">Nucleotide-binding</keyword>
<dbReference type="GO" id="GO:0004467">
    <property type="term" value="F:long-chain fatty acid-CoA ligase activity"/>
    <property type="evidence" value="ECO:0007669"/>
    <property type="project" value="UniProtKB-ARBA"/>
</dbReference>
<proteinExistence type="predicted"/>
<dbReference type="GO" id="GO:0016020">
    <property type="term" value="C:membrane"/>
    <property type="evidence" value="ECO:0007669"/>
    <property type="project" value="TreeGrafter"/>
</dbReference>
<evidence type="ECO:0000313" key="4">
    <source>
        <dbReference type="EMBL" id="KAK3264137.1"/>
    </source>
</evidence>
<keyword evidence="2" id="KW-0067">ATP-binding</keyword>
<organism evidence="4 5">
    <name type="scientific">Cymbomonas tetramitiformis</name>
    <dbReference type="NCBI Taxonomy" id="36881"/>
    <lineage>
        <taxon>Eukaryota</taxon>
        <taxon>Viridiplantae</taxon>
        <taxon>Chlorophyta</taxon>
        <taxon>Pyramimonadophyceae</taxon>
        <taxon>Pyramimonadales</taxon>
        <taxon>Pyramimonadaceae</taxon>
        <taxon>Cymbomonas</taxon>
    </lineage>
</organism>
<dbReference type="InterPro" id="IPR020845">
    <property type="entry name" value="AMP-binding_CS"/>
</dbReference>
<dbReference type="EMBL" id="LGRX02014766">
    <property type="protein sequence ID" value="KAK3264137.1"/>
    <property type="molecule type" value="Genomic_DNA"/>
</dbReference>
<dbReference type="Pfam" id="PF00501">
    <property type="entry name" value="AMP-binding"/>
    <property type="match status" value="1"/>
</dbReference>
<dbReference type="PROSITE" id="PS00455">
    <property type="entry name" value="AMP_BINDING"/>
    <property type="match status" value="1"/>
</dbReference>
<dbReference type="PANTHER" id="PTHR43272">
    <property type="entry name" value="LONG-CHAIN-FATTY-ACID--COA LIGASE"/>
    <property type="match status" value="1"/>
</dbReference>
<evidence type="ECO:0000313" key="5">
    <source>
        <dbReference type="Proteomes" id="UP001190700"/>
    </source>
</evidence>
<protein>
    <recommendedName>
        <fullName evidence="3">AMP-dependent synthetase/ligase domain-containing protein</fullName>
    </recommendedName>
</protein>
<comment type="caution">
    <text evidence="4">The sequence shown here is derived from an EMBL/GenBank/DDBJ whole genome shotgun (WGS) entry which is preliminary data.</text>
</comment>
<feature type="domain" description="AMP-dependent synthetase/ligase" evidence="3">
    <location>
        <begin position="7"/>
        <end position="119"/>
    </location>
</feature>
<name>A0AAE0KXB3_9CHLO</name>
<sequence>MSIPAISLILFTSGSTSTPKAAVHSNRGLLAAVQNKRAAFQDTLPAALSGELSILSGLPYFHVMGFVLDLLFSLHCSIRTFQFTRPGTHPTAEILLEMCNAVGPSIIETVPLILYDIADLLSRGGVSVCSQYGQTELGGMVLMGQPHGHMRAMALLPGMSYRLMDPAGRNVAGTGYGEGELVVLNCRSVFHGYAGSHGQLGMLSSAAENEVAPPPHVALRTRDVFREVVLDSEAHAVTIRGEPLRQTKQCYMTG</sequence>
<dbReference type="InterPro" id="IPR042099">
    <property type="entry name" value="ANL_N_sf"/>
</dbReference>
<dbReference type="GO" id="GO:0005524">
    <property type="term" value="F:ATP binding"/>
    <property type="evidence" value="ECO:0007669"/>
    <property type="project" value="UniProtKB-KW"/>
</dbReference>
<dbReference type="SUPFAM" id="SSF56801">
    <property type="entry name" value="Acetyl-CoA synthetase-like"/>
    <property type="match status" value="1"/>
</dbReference>